<dbReference type="AlphaFoldDB" id="A0A0F8YDX3"/>
<gene>
    <name evidence="1" type="ORF">LCGC14_3105890</name>
</gene>
<accession>A0A0F8YDX3</accession>
<reference evidence="1" key="1">
    <citation type="journal article" date="2015" name="Nature">
        <title>Complex archaea that bridge the gap between prokaryotes and eukaryotes.</title>
        <authorList>
            <person name="Spang A."/>
            <person name="Saw J.H."/>
            <person name="Jorgensen S.L."/>
            <person name="Zaremba-Niedzwiedzka K."/>
            <person name="Martijn J."/>
            <person name="Lind A.E."/>
            <person name="van Eijk R."/>
            <person name="Schleper C."/>
            <person name="Guy L."/>
            <person name="Ettema T.J."/>
        </authorList>
    </citation>
    <scope>NUCLEOTIDE SEQUENCE</scope>
</reference>
<dbReference type="EMBL" id="LAZR01067068">
    <property type="protein sequence ID" value="KKK52339.1"/>
    <property type="molecule type" value="Genomic_DNA"/>
</dbReference>
<sequence length="61" mass="6889">MNTPTTPPNPEQIPDITFRQIAHSTKETNHLRVENPKEPAILFTPESPSGLFEYLEVDNAN</sequence>
<proteinExistence type="predicted"/>
<organism evidence="1">
    <name type="scientific">marine sediment metagenome</name>
    <dbReference type="NCBI Taxonomy" id="412755"/>
    <lineage>
        <taxon>unclassified sequences</taxon>
        <taxon>metagenomes</taxon>
        <taxon>ecological metagenomes</taxon>
    </lineage>
</organism>
<comment type="caution">
    <text evidence="1">The sequence shown here is derived from an EMBL/GenBank/DDBJ whole genome shotgun (WGS) entry which is preliminary data.</text>
</comment>
<evidence type="ECO:0000313" key="1">
    <source>
        <dbReference type="EMBL" id="KKK52339.1"/>
    </source>
</evidence>
<name>A0A0F8YDX3_9ZZZZ</name>
<protein>
    <submittedName>
        <fullName evidence="1">Uncharacterized protein</fullName>
    </submittedName>
</protein>